<evidence type="ECO:0000256" key="4">
    <source>
        <dbReference type="ARBA" id="ARBA00022741"/>
    </source>
</evidence>
<dbReference type="InterPro" id="IPR027417">
    <property type="entry name" value="P-loop_NTPase"/>
</dbReference>
<evidence type="ECO:0000256" key="1">
    <source>
        <dbReference type="ARBA" id="ARBA00005417"/>
    </source>
</evidence>
<keyword evidence="2" id="KW-0813">Transport</keyword>
<feature type="domain" description="ABC transporter" evidence="6">
    <location>
        <begin position="5"/>
        <end position="227"/>
    </location>
</feature>
<keyword evidence="3" id="KW-0536">Nodulation</keyword>
<dbReference type="PROSITE" id="PS00211">
    <property type="entry name" value="ABC_TRANSPORTER_1"/>
    <property type="match status" value="1"/>
</dbReference>
<dbReference type="OrthoDB" id="9775490at2"/>
<dbReference type="InterPro" id="IPR050763">
    <property type="entry name" value="ABC_transporter_ATP-binding"/>
</dbReference>
<dbReference type="GO" id="GO:0005524">
    <property type="term" value="F:ATP binding"/>
    <property type="evidence" value="ECO:0007669"/>
    <property type="project" value="UniProtKB-KW"/>
</dbReference>
<dbReference type="PROSITE" id="PS50893">
    <property type="entry name" value="ABC_TRANSPORTER_2"/>
    <property type="match status" value="1"/>
</dbReference>
<evidence type="ECO:0000313" key="7">
    <source>
        <dbReference type="EMBL" id="TQV79515.1"/>
    </source>
</evidence>
<accession>A0A545TQL1</accession>
<keyword evidence="4" id="KW-0547">Nucleotide-binding</keyword>
<dbReference type="InterPro" id="IPR003593">
    <property type="entry name" value="AAA+_ATPase"/>
</dbReference>
<name>A0A545TQL1_9GAMM</name>
<evidence type="ECO:0000256" key="2">
    <source>
        <dbReference type="ARBA" id="ARBA00022448"/>
    </source>
</evidence>
<evidence type="ECO:0000313" key="8">
    <source>
        <dbReference type="Proteomes" id="UP000319732"/>
    </source>
</evidence>
<comment type="similarity">
    <text evidence="1">Belongs to the ABC transporter superfamily.</text>
</comment>
<dbReference type="RefSeq" id="WP_142904439.1">
    <property type="nucleotide sequence ID" value="NZ_ML660092.1"/>
</dbReference>
<dbReference type="CDD" id="cd03230">
    <property type="entry name" value="ABC_DR_subfamily_A"/>
    <property type="match status" value="1"/>
</dbReference>
<evidence type="ECO:0000259" key="6">
    <source>
        <dbReference type="PROSITE" id="PS50893"/>
    </source>
</evidence>
<protein>
    <submittedName>
        <fullName evidence="7">ABC transporter ATP-binding protein</fullName>
    </submittedName>
</protein>
<dbReference type="Gene3D" id="3.40.50.300">
    <property type="entry name" value="P-loop containing nucleotide triphosphate hydrolases"/>
    <property type="match status" value="1"/>
</dbReference>
<evidence type="ECO:0000256" key="3">
    <source>
        <dbReference type="ARBA" id="ARBA00022458"/>
    </source>
</evidence>
<proteinExistence type="inferred from homology"/>
<dbReference type="GO" id="GO:0016887">
    <property type="term" value="F:ATP hydrolysis activity"/>
    <property type="evidence" value="ECO:0007669"/>
    <property type="project" value="InterPro"/>
</dbReference>
<organism evidence="7 8">
    <name type="scientific">Exilibacterium tricleocarpae</name>
    <dbReference type="NCBI Taxonomy" id="2591008"/>
    <lineage>
        <taxon>Bacteria</taxon>
        <taxon>Pseudomonadati</taxon>
        <taxon>Pseudomonadota</taxon>
        <taxon>Gammaproteobacteria</taxon>
        <taxon>Cellvibrionales</taxon>
        <taxon>Cellvibrionaceae</taxon>
        <taxon>Exilibacterium</taxon>
    </lineage>
</organism>
<evidence type="ECO:0000256" key="5">
    <source>
        <dbReference type="ARBA" id="ARBA00022840"/>
    </source>
</evidence>
<dbReference type="EMBL" id="VHSG01000011">
    <property type="protein sequence ID" value="TQV79515.1"/>
    <property type="molecule type" value="Genomic_DNA"/>
</dbReference>
<dbReference type="PANTHER" id="PTHR42711">
    <property type="entry name" value="ABC TRANSPORTER ATP-BINDING PROTEIN"/>
    <property type="match status" value="1"/>
</dbReference>
<dbReference type="AlphaFoldDB" id="A0A545TQL1"/>
<dbReference type="Proteomes" id="UP000319732">
    <property type="component" value="Unassembled WGS sequence"/>
</dbReference>
<dbReference type="InterPro" id="IPR017871">
    <property type="entry name" value="ABC_transporter-like_CS"/>
</dbReference>
<comment type="caution">
    <text evidence="7">The sequence shown here is derived from an EMBL/GenBank/DDBJ whole genome shotgun (WGS) entry which is preliminary data.</text>
</comment>
<dbReference type="Pfam" id="PF00005">
    <property type="entry name" value="ABC_tran"/>
    <property type="match status" value="1"/>
</dbReference>
<reference evidence="7 8" key="1">
    <citation type="submission" date="2019-06" db="EMBL/GenBank/DDBJ databases">
        <title>Whole genome sequence for Cellvibrionaceae sp. R142.</title>
        <authorList>
            <person name="Wang G."/>
        </authorList>
    </citation>
    <scope>NUCLEOTIDE SEQUENCE [LARGE SCALE GENOMIC DNA]</scope>
    <source>
        <strain evidence="7 8">R142</strain>
    </source>
</reference>
<keyword evidence="5 7" id="KW-0067">ATP-binding</keyword>
<sequence length="309" mass="33899">MSAILQVRSLTKHFKDVQAVNGLSFAIEPGTCFGLLGPNGAGKTTTIEMIEGITEPNSGEILYKGKPRDGSFKLETGIQFQSTALMDYLTVTEVLDLFSHLYPRVLPRQQLADLCHLGDFLDQPAAKLSGGQRQRVLLALALINDPQLVFLDEPTTGLDPQSRRAFWQLIEDIKSAGKTVVLTTHYMDEAEQLCDRLAIIDHGRIIAEGSPQQLLQQHFDYVFVCIDRQDFPAHLDPATLAPSDAPAGAGATPPGVVAVNGSQVAIKSHAVEETLEQLIQQRVKLNSLRVRNPTLDDLFLKLTGHSLRE</sequence>
<dbReference type="PANTHER" id="PTHR42711:SF5">
    <property type="entry name" value="ABC TRANSPORTER ATP-BINDING PROTEIN NATA"/>
    <property type="match status" value="1"/>
</dbReference>
<dbReference type="InterPro" id="IPR003439">
    <property type="entry name" value="ABC_transporter-like_ATP-bd"/>
</dbReference>
<dbReference type="SMART" id="SM00382">
    <property type="entry name" value="AAA"/>
    <property type="match status" value="1"/>
</dbReference>
<keyword evidence="8" id="KW-1185">Reference proteome</keyword>
<dbReference type="SUPFAM" id="SSF52540">
    <property type="entry name" value="P-loop containing nucleoside triphosphate hydrolases"/>
    <property type="match status" value="1"/>
</dbReference>
<gene>
    <name evidence="7" type="ORF">FKG94_11460</name>
</gene>